<dbReference type="Proteomes" id="UP000730482">
    <property type="component" value="Unassembled WGS sequence"/>
</dbReference>
<dbReference type="InterPro" id="IPR000600">
    <property type="entry name" value="ROK"/>
</dbReference>
<dbReference type="Gene3D" id="3.30.420.40">
    <property type="match status" value="2"/>
</dbReference>
<dbReference type="Pfam" id="PF13412">
    <property type="entry name" value="HTH_24"/>
    <property type="match status" value="1"/>
</dbReference>
<dbReference type="SUPFAM" id="SSF46785">
    <property type="entry name" value="Winged helix' DNA-binding domain"/>
    <property type="match status" value="1"/>
</dbReference>
<sequence length="391" mass="40054">MTDTRSERGRLAVVRLLRERGTLSRADIARATNLSRARVSGIVSELVADDVVVELGTSIPAAGGRAGRPGAAVMLNPTSGEAIGVDFGYRHVQVVIANVAHAVRIAKSARLPVGYAPAMGIDVAVDLVRTAISQAQTEPSRVLGIGVSVSGQFGLRPGEPDKNGSSTWPGTRIGEELAARLGLPVRVDGDSRLGALAERRWGAARGCDEFIYLRLHGGVGGAFVSNGLLAHGAAGGAGDIGHLVVDGNGPLCRCGNRGCLETYVGLSVVMRDLVSAHGDRLTLRNVVTMASQGEADCVRALAEAGRVAGQAVGILRTILDPEKVIIGGALASAGEFLMAPLRQAAASASARRASTPVTITTGALGPQACALGAVAMVLEETDEKLLAAMSA</sequence>
<dbReference type="InterPro" id="IPR049874">
    <property type="entry name" value="ROK_cs"/>
</dbReference>
<dbReference type="SUPFAM" id="SSF53067">
    <property type="entry name" value="Actin-like ATPase domain"/>
    <property type="match status" value="1"/>
</dbReference>
<dbReference type="PROSITE" id="PS01125">
    <property type="entry name" value="ROK"/>
    <property type="match status" value="1"/>
</dbReference>
<evidence type="ECO:0000313" key="3">
    <source>
        <dbReference type="Proteomes" id="UP000730482"/>
    </source>
</evidence>
<keyword evidence="3" id="KW-1185">Reference proteome</keyword>
<reference evidence="2 3" key="1">
    <citation type="submission" date="2020-02" db="EMBL/GenBank/DDBJ databases">
        <title>Acidophilic actinobacteria isolated from forest soil.</title>
        <authorList>
            <person name="Golinska P."/>
        </authorList>
    </citation>
    <scope>NUCLEOTIDE SEQUENCE [LARGE SCALE GENOMIC DNA]</scope>
    <source>
        <strain evidence="2 3">NL8</strain>
    </source>
</reference>
<dbReference type="PANTHER" id="PTHR18964">
    <property type="entry name" value="ROK (REPRESSOR, ORF, KINASE) FAMILY"/>
    <property type="match status" value="1"/>
</dbReference>
<comment type="similarity">
    <text evidence="1">Belongs to the ROK (NagC/XylR) family.</text>
</comment>
<dbReference type="Pfam" id="PF00480">
    <property type="entry name" value="ROK"/>
    <property type="match status" value="1"/>
</dbReference>
<name>A0ABS5KQ58_9ACTN</name>
<protein>
    <submittedName>
        <fullName evidence="2">ROK family transcriptional regulator</fullName>
    </submittedName>
</protein>
<evidence type="ECO:0000256" key="1">
    <source>
        <dbReference type="ARBA" id="ARBA00006479"/>
    </source>
</evidence>
<organism evidence="2 3">
    <name type="scientific">Catenulispora pinistramenti</name>
    <dbReference type="NCBI Taxonomy" id="2705254"/>
    <lineage>
        <taxon>Bacteria</taxon>
        <taxon>Bacillati</taxon>
        <taxon>Actinomycetota</taxon>
        <taxon>Actinomycetes</taxon>
        <taxon>Catenulisporales</taxon>
        <taxon>Catenulisporaceae</taxon>
        <taxon>Catenulispora</taxon>
    </lineage>
</organism>
<dbReference type="EMBL" id="JAAFYZ010000043">
    <property type="protein sequence ID" value="MBS2548176.1"/>
    <property type="molecule type" value="Genomic_DNA"/>
</dbReference>
<accession>A0ABS5KQ58</accession>
<gene>
    <name evidence="2" type="ORF">KGQ19_15010</name>
</gene>
<dbReference type="RefSeq" id="WP_212009751.1">
    <property type="nucleotide sequence ID" value="NZ_JAAFYZ010000043.1"/>
</dbReference>
<evidence type="ECO:0000313" key="2">
    <source>
        <dbReference type="EMBL" id="MBS2548176.1"/>
    </source>
</evidence>
<proteinExistence type="inferred from homology"/>
<dbReference type="InterPro" id="IPR036390">
    <property type="entry name" value="WH_DNA-bd_sf"/>
</dbReference>
<dbReference type="PANTHER" id="PTHR18964:SF173">
    <property type="entry name" value="GLUCOKINASE"/>
    <property type="match status" value="1"/>
</dbReference>
<dbReference type="InterPro" id="IPR043129">
    <property type="entry name" value="ATPase_NBD"/>
</dbReference>
<comment type="caution">
    <text evidence="2">The sequence shown here is derived from an EMBL/GenBank/DDBJ whole genome shotgun (WGS) entry which is preliminary data.</text>
</comment>
<dbReference type="InterPro" id="IPR036388">
    <property type="entry name" value="WH-like_DNA-bd_sf"/>
</dbReference>
<dbReference type="Gene3D" id="1.10.10.10">
    <property type="entry name" value="Winged helix-like DNA-binding domain superfamily/Winged helix DNA-binding domain"/>
    <property type="match status" value="1"/>
</dbReference>